<evidence type="ECO:0000313" key="2">
    <source>
        <dbReference type="Proteomes" id="UP000238007"/>
    </source>
</evidence>
<evidence type="ECO:0000313" key="1">
    <source>
        <dbReference type="EMBL" id="PRY76832.1"/>
    </source>
</evidence>
<proteinExistence type="predicted"/>
<sequence>MKTNNVINTTLGISPNDALYELRAFRPNFVDGAEVCRAAVLHPDDNLGLTSDVRYAVARRAAGTGSNPDFLASYPAPSTAELRDFAAGGDPQDRKLAALARHTDLIAKTPSDASKTHLQDLLDVGFSVPQIVALSELLAQVCYEMRIVHGLSLLKDTDHA</sequence>
<accession>A0A2T0VXK0</accession>
<dbReference type="SUPFAM" id="SSF69118">
    <property type="entry name" value="AhpD-like"/>
    <property type="match status" value="1"/>
</dbReference>
<reference evidence="1 2" key="1">
    <citation type="submission" date="2018-03" db="EMBL/GenBank/DDBJ databases">
        <title>Genomic Encyclopedia of Archaeal and Bacterial Type Strains, Phase II (KMG-II): from individual species to whole genera.</title>
        <authorList>
            <person name="Goeker M."/>
        </authorList>
    </citation>
    <scope>NUCLEOTIDE SEQUENCE [LARGE SCALE GENOMIC DNA]</scope>
    <source>
        <strain evidence="1 2">DSM 101533</strain>
    </source>
</reference>
<dbReference type="EMBL" id="PVTP01000007">
    <property type="protein sequence ID" value="PRY76832.1"/>
    <property type="molecule type" value="Genomic_DNA"/>
</dbReference>
<name>A0A2T0VXK0_9RHOB</name>
<dbReference type="Gene3D" id="1.20.1290.10">
    <property type="entry name" value="AhpD-like"/>
    <property type="match status" value="1"/>
</dbReference>
<keyword evidence="2" id="KW-1185">Reference proteome</keyword>
<dbReference type="OrthoDB" id="5077630at2"/>
<dbReference type="AlphaFoldDB" id="A0A2T0VXK0"/>
<gene>
    <name evidence="1" type="ORF">CLV80_1078</name>
</gene>
<organism evidence="1 2">
    <name type="scientific">Yoonia maritima</name>
    <dbReference type="NCBI Taxonomy" id="1435347"/>
    <lineage>
        <taxon>Bacteria</taxon>
        <taxon>Pseudomonadati</taxon>
        <taxon>Pseudomonadota</taxon>
        <taxon>Alphaproteobacteria</taxon>
        <taxon>Rhodobacterales</taxon>
        <taxon>Paracoccaceae</taxon>
        <taxon>Yoonia</taxon>
    </lineage>
</organism>
<dbReference type="InterPro" id="IPR029032">
    <property type="entry name" value="AhpD-like"/>
</dbReference>
<dbReference type="RefSeq" id="WP_106358010.1">
    <property type="nucleotide sequence ID" value="NZ_PVTP01000007.1"/>
</dbReference>
<comment type="caution">
    <text evidence="1">The sequence shown here is derived from an EMBL/GenBank/DDBJ whole genome shotgun (WGS) entry which is preliminary data.</text>
</comment>
<protein>
    <submittedName>
        <fullName evidence="1">Uncharacterized protein YciW</fullName>
    </submittedName>
</protein>
<dbReference type="Proteomes" id="UP000238007">
    <property type="component" value="Unassembled WGS sequence"/>
</dbReference>